<dbReference type="InterPro" id="IPR001387">
    <property type="entry name" value="Cro/C1-type_HTH"/>
</dbReference>
<gene>
    <name evidence="2" type="ORF">D2A34_24770</name>
</gene>
<dbReference type="RefSeq" id="WP_119368211.1">
    <property type="nucleotide sequence ID" value="NZ_QXDJ01000009.1"/>
</dbReference>
<evidence type="ECO:0000313" key="3">
    <source>
        <dbReference type="Proteomes" id="UP000265930"/>
    </source>
</evidence>
<dbReference type="SUPFAM" id="SSF47413">
    <property type="entry name" value="lambda repressor-like DNA-binding domains"/>
    <property type="match status" value="1"/>
</dbReference>
<dbReference type="Pfam" id="PF01381">
    <property type="entry name" value="HTH_3"/>
    <property type="match status" value="1"/>
</dbReference>
<organism evidence="2 3">
    <name type="scientific">Clostridium chromiireducens</name>
    <dbReference type="NCBI Taxonomy" id="225345"/>
    <lineage>
        <taxon>Bacteria</taxon>
        <taxon>Bacillati</taxon>
        <taxon>Bacillota</taxon>
        <taxon>Clostridia</taxon>
        <taxon>Eubacteriales</taxon>
        <taxon>Clostridiaceae</taxon>
        <taxon>Clostridium</taxon>
    </lineage>
</organism>
<dbReference type="Gene3D" id="1.10.260.40">
    <property type="entry name" value="lambda repressor-like DNA-binding domains"/>
    <property type="match status" value="1"/>
</dbReference>
<comment type="caution">
    <text evidence="2">The sequence shown here is derived from an EMBL/GenBank/DDBJ whole genome shotgun (WGS) entry which is preliminary data.</text>
</comment>
<accession>A0A399IME2</accession>
<dbReference type="Proteomes" id="UP000265930">
    <property type="component" value="Unassembled WGS sequence"/>
</dbReference>
<dbReference type="GO" id="GO:0003677">
    <property type="term" value="F:DNA binding"/>
    <property type="evidence" value="ECO:0007669"/>
    <property type="project" value="InterPro"/>
</dbReference>
<protein>
    <submittedName>
        <fullName evidence="2">XRE family transcriptional regulator</fullName>
    </submittedName>
</protein>
<proteinExistence type="predicted"/>
<dbReference type="AlphaFoldDB" id="A0A399IME2"/>
<dbReference type="EMBL" id="QXDJ01000009">
    <property type="protein sequence ID" value="RII32136.1"/>
    <property type="molecule type" value="Genomic_DNA"/>
</dbReference>
<dbReference type="CDD" id="cd00093">
    <property type="entry name" value="HTH_XRE"/>
    <property type="match status" value="1"/>
</dbReference>
<dbReference type="SMART" id="SM00530">
    <property type="entry name" value="HTH_XRE"/>
    <property type="match status" value="1"/>
</dbReference>
<dbReference type="PROSITE" id="PS50943">
    <property type="entry name" value="HTH_CROC1"/>
    <property type="match status" value="1"/>
</dbReference>
<reference evidence="2 3" key="1">
    <citation type="submission" date="2018-08" db="EMBL/GenBank/DDBJ databases">
        <title>Genome of Clostridium chromiireducens C1, DSM12136.</title>
        <authorList>
            <person name="Xing M."/>
            <person name="Wei Y."/>
            <person name="Ang E.L."/>
            <person name="Zhao H."/>
            <person name="Zhang Y."/>
        </authorList>
    </citation>
    <scope>NUCLEOTIDE SEQUENCE [LARGE SCALE GENOMIC DNA]</scope>
    <source>
        <strain evidence="2 3">C1</strain>
    </source>
</reference>
<feature type="domain" description="HTH cro/C1-type" evidence="1">
    <location>
        <begin position="5"/>
        <end position="60"/>
    </location>
</feature>
<evidence type="ECO:0000313" key="2">
    <source>
        <dbReference type="EMBL" id="RII32136.1"/>
    </source>
</evidence>
<sequence length="65" mass="7316">MGKELIKARIDAGLKAKDVSKECGISNAYYSKLENDKALNPSKDLMIKISRVLKKPVEQLFFSEN</sequence>
<dbReference type="InterPro" id="IPR010982">
    <property type="entry name" value="Lambda_DNA-bd_dom_sf"/>
</dbReference>
<evidence type="ECO:0000259" key="1">
    <source>
        <dbReference type="PROSITE" id="PS50943"/>
    </source>
</evidence>
<name>A0A399IME2_9CLOT</name>